<feature type="region of interest" description="Disordered" evidence="1">
    <location>
        <begin position="1"/>
        <end position="49"/>
    </location>
</feature>
<name>A0ABU3RV84_9MICO</name>
<evidence type="ECO:0000313" key="3">
    <source>
        <dbReference type="Proteomes" id="UP001256673"/>
    </source>
</evidence>
<proteinExistence type="predicted"/>
<evidence type="ECO:0000313" key="2">
    <source>
        <dbReference type="EMBL" id="MDU0326778.1"/>
    </source>
</evidence>
<dbReference type="Proteomes" id="UP001256673">
    <property type="component" value="Unassembled WGS sequence"/>
</dbReference>
<dbReference type="EMBL" id="JAWDIU010000002">
    <property type="protein sequence ID" value="MDU0326778.1"/>
    <property type="molecule type" value="Genomic_DNA"/>
</dbReference>
<protein>
    <submittedName>
        <fullName evidence="2">Uncharacterized protein</fullName>
    </submittedName>
</protein>
<accession>A0ABU3RV84</accession>
<comment type="caution">
    <text evidence="2">The sequence shown here is derived from an EMBL/GenBank/DDBJ whole genome shotgun (WGS) entry which is preliminary data.</text>
</comment>
<dbReference type="RefSeq" id="WP_186325579.1">
    <property type="nucleotide sequence ID" value="NZ_JAWDIU010000002.1"/>
</dbReference>
<reference evidence="2 3" key="1">
    <citation type="submission" date="2023-09" db="EMBL/GenBank/DDBJ databases">
        <title>Microbacterium fusihabitans sp. nov., Microbacterium phycihabitans sp. nov., and Microbacterium cervinum sp. nov., isolated from dried seaweeds of beach.</title>
        <authorList>
            <person name="Lee S.D."/>
        </authorList>
    </citation>
    <scope>NUCLEOTIDE SEQUENCE [LARGE SCALE GENOMIC DNA]</scope>
    <source>
        <strain evidence="2 3">KSW2-21</strain>
    </source>
</reference>
<gene>
    <name evidence="2" type="ORF">RWH43_08415</name>
</gene>
<keyword evidence="3" id="KW-1185">Reference proteome</keyword>
<evidence type="ECO:0000256" key="1">
    <source>
        <dbReference type="SAM" id="MobiDB-lite"/>
    </source>
</evidence>
<sequence>MGLFVQRPEEPGEWAGLPGEPARPKTRAEMLPDDEQPEASPGGLLGLVDAPVTSIEIPLGGDPS</sequence>
<organism evidence="2 3">
    <name type="scientific">Microbacterium algihabitans</name>
    <dbReference type="NCBI Taxonomy" id="3075992"/>
    <lineage>
        <taxon>Bacteria</taxon>
        <taxon>Bacillati</taxon>
        <taxon>Actinomycetota</taxon>
        <taxon>Actinomycetes</taxon>
        <taxon>Micrococcales</taxon>
        <taxon>Microbacteriaceae</taxon>
        <taxon>Microbacterium</taxon>
    </lineage>
</organism>